<feature type="transmembrane region" description="Helical" evidence="2">
    <location>
        <begin position="63"/>
        <end position="82"/>
    </location>
</feature>
<dbReference type="EMBL" id="ML976777">
    <property type="protein sequence ID" value="KAF1964754.1"/>
    <property type="molecule type" value="Genomic_DNA"/>
</dbReference>
<dbReference type="InterPro" id="IPR007751">
    <property type="entry name" value="DUF676_lipase-like"/>
</dbReference>
<dbReference type="OrthoDB" id="3790714at2759"/>
<gene>
    <name evidence="4" type="ORF">BU23DRAFT_491570</name>
</gene>
<evidence type="ECO:0000259" key="3">
    <source>
        <dbReference type="Pfam" id="PF05057"/>
    </source>
</evidence>
<evidence type="ECO:0000256" key="2">
    <source>
        <dbReference type="SAM" id="Phobius"/>
    </source>
</evidence>
<name>A0A6A5UJD1_9PLEO</name>
<organism evidence="4 5">
    <name type="scientific">Bimuria novae-zelandiae CBS 107.79</name>
    <dbReference type="NCBI Taxonomy" id="1447943"/>
    <lineage>
        <taxon>Eukaryota</taxon>
        <taxon>Fungi</taxon>
        <taxon>Dikarya</taxon>
        <taxon>Ascomycota</taxon>
        <taxon>Pezizomycotina</taxon>
        <taxon>Dothideomycetes</taxon>
        <taxon>Pleosporomycetidae</taxon>
        <taxon>Pleosporales</taxon>
        <taxon>Massarineae</taxon>
        <taxon>Didymosphaeriaceae</taxon>
        <taxon>Bimuria</taxon>
    </lineage>
</organism>
<comment type="similarity">
    <text evidence="1">Belongs to the putative lipase ROG1 family.</text>
</comment>
<sequence>MFWRDPYDPHGTETYEFFNPVLGQDIGGPFQQFFRDVINLIWNFRLVPFVLWPPFTRRQTDELYLFSWSFLALIWFFIWSLVQFPIVLTVLLSLVFVIALVGLLTWVHSLLFWKILHGPLLQVYPPNMPSVPRGLSVSPIDGQRWIYINGIATGKTLLRQNIELLSRMFNRPILGINNRSYGFLGDLVECVLQRSFGFRTAETRIAFPIIRDYLHDTTVDRVVFIAHSQGGIIASHILDDLYTSVSKDDLQKLEVYTFGSTALHFNNPPNGPPPSPRVLAHIEHYCNKLDLGATGHLLNQYYLSQWFGDMPGPAAPQQNSFMSRSVVQDPVIANKFRVPQTIL</sequence>
<reference evidence="4" key="1">
    <citation type="journal article" date="2020" name="Stud. Mycol.">
        <title>101 Dothideomycetes genomes: a test case for predicting lifestyles and emergence of pathogens.</title>
        <authorList>
            <person name="Haridas S."/>
            <person name="Albert R."/>
            <person name="Binder M."/>
            <person name="Bloem J."/>
            <person name="Labutti K."/>
            <person name="Salamov A."/>
            <person name="Andreopoulos B."/>
            <person name="Baker S."/>
            <person name="Barry K."/>
            <person name="Bills G."/>
            <person name="Bluhm B."/>
            <person name="Cannon C."/>
            <person name="Castanera R."/>
            <person name="Culley D."/>
            <person name="Daum C."/>
            <person name="Ezra D."/>
            <person name="Gonzalez J."/>
            <person name="Henrissat B."/>
            <person name="Kuo A."/>
            <person name="Liang C."/>
            <person name="Lipzen A."/>
            <person name="Lutzoni F."/>
            <person name="Magnuson J."/>
            <person name="Mondo S."/>
            <person name="Nolan M."/>
            <person name="Ohm R."/>
            <person name="Pangilinan J."/>
            <person name="Park H.-J."/>
            <person name="Ramirez L."/>
            <person name="Alfaro M."/>
            <person name="Sun H."/>
            <person name="Tritt A."/>
            <person name="Yoshinaga Y."/>
            <person name="Zwiers L.-H."/>
            <person name="Turgeon B."/>
            <person name="Goodwin S."/>
            <person name="Spatafora J."/>
            <person name="Crous P."/>
            <person name="Grigoriev I."/>
        </authorList>
    </citation>
    <scope>NUCLEOTIDE SEQUENCE</scope>
    <source>
        <strain evidence="4">CBS 107.79</strain>
    </source>
</reference>
<dbReference type="AlphaFoldDB" id="A0A6A5UJD1"/>
<dbReference type="Proteomes" id="UP000800036">
    <property type="component" value="Unassembled WGS sequence"/>
</dbReference>
<dbReference type="PANTHER" id="PTHR42044:SF2">
    <property type="entry name" value="DUF676 DOMAIN-CONTAINING PROTEIN"/>
    <property type="match status" value="1"/>
</dbReference>
<dbReference type="InterPro" id="IPR029058">
    <property type="entry name" value="AB_hydrolase_fold"/>
</dbReference>
<feature type="domain" description="DUF676" evidence="3">
    <location>
        <begin position="197"/>
        <end position="260"/>
    </location>
</feature>
<evidence type="ECO:0000256" key="1">
    <source>
        <dbReference type="ARBA" id="ARBA00007920"/>
    </source>
</evidence>
<protein>
    <recommendedName>
        <fullName evidence="3">DUF676 domain-containing protein</fullName>
    </recommendedName>
</protein>
<keyword evidence="2" id="KW-0472">Membrane</keyword>
<keyword evidence="5" id="KW-1185">Reference proteome</keyword>
<keyword evidence="2" id="KW-0812">Transmembrane</keyword>
<keyword evidence="2" id="KW-1133">Transmembrane helix</keyword>
<dbReference type="PANTHER" id="PTHR42044">
    <property type="entry name" value="DUF676 DOMAIN-CONTAINING PROTEIN-RELATED"/>
    <property type="match status" value="1"/>
</dbReference>
<accession>A0A6A5UJD1</accession>
<dbReference type="SUPFAM" id="SSF53474">
    <property type="entry name" value="alpha/beta-Hydrolases"/>
    <property type="match status" value="2"/>
</dbReference>
<dbReference type="Pfam" id="PF05057">
    <property type="entry name" value="DUF676"/>
    <property type="match status" value="1"/>
</dbReference>
<proteinExistence type="inferred from homology"/>
<evidence type="ECO:0000313" key="4">
    <source>
        <dbReference type="EMBL" id="KAF1964754.1"/>
    </source>
</evidence>
<evidence type="ECO:0000313" key="5">
    <source>
        <dbReference type="Proteomes" id="UP000800036"/>
    </source>
</evidence>
<feature type="transmembrane region" description="Helical" evidence="2">
    <location>
        <begin position="88"/>
        <end position="113"/>
    </location>
</feature>